<feature type="compositionally biased region" description="Low complexity" evidence="1">
    <location>
        <begin position="243"/>
        <end position="253"/>
    </location>
</feature>
<feature type="compositionally biased region" description="Low complexity" evidence="1">
    <location>
        <begin position="390"/>
        <end position="407"/>
    </location>
</feature>
<feature type="compositionally biased region" description="Polar residues" evidence="1">
    <location>
        <begin position="327"/>
        <end position="343"/>
    </location>
</feature>
<proteinExistence type="predicted"/>
<dbReference type="InterPro" id="IPR007730">
    <property type="entry name" value="SPOR-like_dom"/>
</dbReference>
<feature type="transmembrane region" description="Helical" evidence="2">
    <location>
        <begin position="196"/>
        <end position="215"/>
    </location>
</feature>
<dbReference type="Proteomes" id="UP001595897">
    <property type="component" value="Unassembled WGS sequence"/>
</dbReference>
<feature type="region of interest" description="Disordered" evidence="1">
    <location>
        <begin position="313"/>
        <end position="344"/>
    </location>
</feature>
<evidence type="ECO:0000256" key="1">
    <source>
        <dbReference type="SAM" id="MobiDB-lite"/>
    </source>
</evidence>
<feature type="compositionally biased region" description="Polar residues" evidence="1">
    <location>
        <begin position="380"/>
        <end position="389"/>
    </location>
</feature>
<dbReference type="PROSITE" id="PS51724">
    <property type="entry name" value="SPOR"/>
    <property type="match status" value="1"/>
</dbReference>
<protein>
    <submittedName>
        <fullName evidence="4">SPOR domain-containing protein</fullName>
    </submittedName>
</protein>
<dbReference type="InterPro" id="IPR036680">
    <property type="entry name" value="SPOR-like_sf"/>
</dbReference>
<sequence>MSQLHERLEHLVNYSSQLIFVSSDSLANQQRTLTDFLAKQHESTEVSFFTASADQEPSDYRRIICRQLADHTVGSFVRPLSELLSDLSPDKGHFLVCISQAQHIDMNFLNELWEWVTNSRVQNENIHINIILFAEQTWTENAQTWLPTHHTNKPVLLSSQSVDAVGFDVNALENLMAQKRAFFANDDAHSLVRKNWFIGAVMLVFLLIFATLISLQYPEHVKAFIAGETLPAAPDKSQTAPTSSENNELENSNTADNASLENADDTVSADTESAVFDSTDEVNASGYESQLELVEDKQGIADAMLVSNWPGEDAQELPLTPRVPASTAPQEQSTTANSAQSDAQDFAVPDIVSVDQLNTILSEQLNAPQAEGQQQGEGDNLSSPSQTSGAQVNNAPASNAAPANETAAQTPYPFDEAALLALPSNQVVLQLSGIQNRSVLDSYIGDNQLTQNTWIYQTQRYGGPWFVVLYRASFDSIEQATEVVASLPESVRNSGPFAKRVSQVQQEIRQP</sequence>
<keyword evidence="2" id="KW-1133">Transmembrane helix</keyword>
<evidence type="ECO:0000259" key="3">
    <source>
        <dbReference type="PROSITE" id="PS51724"/>
    </source>
</evidence>
<feature type="domain" description="SPOR" evidence="3">
    <location>
        <begin position="421"/>
        <end position="500"/>
    </location>
</feature>
<organism evidence="4 5">
    <name type="scientific">Glaciecola siphonariae</name>
    <dbReference type="NCBI Taxonomy" id="521012"/>
    <lineage>
        <taxon>Bacteria</taxon>
        <taxon>Pseudomonadati</taxon>
        <taxon>Pseudomonadota</taxon>
        <taxon>Gammaproteobacteria</taxon>
        <taxon>Alteromonadales</taxon>
        <taxon>Alteromonadaceae</taxon>
        <taxon>Glaciecola</taxon>
    </lineage>
</organism>
<evidence type="ECO:0000256" key="2">
    <source>
        <dbReference type="SAM" id="Phobius"/>
    </source>
</evidence>
<accession>A0ABV9LYQ7</accession>
<dbReference type="EMBL" id="JBHSGU010000005">
    <property type="protein sequence ID" value="MFC4700949.1"/>
    <property type="molecule type" value="Genomic_DNA"/>
</dbReference>
<dbReference type="Gene3D" id="3.30.70.1070">
    <property type="entry name" value="Sporulation related repeat"/>
    <property type="match status" value="1"/>
</dbReference>
<keyword evidence="2" id="KW-0472">Membrane</keyword>
<keyword evidence="5" id="KW-1185">Reference proteome</keyword>
<evidence type="ECO:0000313" key="5">
    <source>
        <dbReference type="Proteomes" id="UP001595897"/>
    </source>
</evidence>
<reference evidence="5" key="1">
    <citation type="journal article" date="2019" name="Int. J. Syst. Evol. Microbiol.">
        <title>The Global Catalogue of Microorganisms (GCM) 10K type strain sequencing project: providing services to taxonomists for standard genome sequencing and annotation.</title>
        <authorList>
            <consortium name="The Broad Institute Genomics Platform"/>
            <consortium name="The Broad Institute Genome Sequencing Center for Infectious Disease"/>
            <person name="Wu L."/>
            <person name="Ma J."/>
        </authorList>
    </citation>
    <scope>NUCLEOTIDE SEQUENCE [LARGE SCALE GENOMIC DNA]</scope>
    <source>
        <strain evidence="5">KACC 12507</strain>
    </source>
</reference>
<feature type="region of interest" description="Disordered" evidence="1">
    <location>
        <begin position="232"/>
        <end position="271"/>
    </location>
</feature>
<keyword evidence="2" id="KW-0812">Transmembrane</keyword>
<name>A0ABV9LYQ7_9ALTE</name>
<feature type="region of interest" description="Disordered" evidence="1">
    <location>
        <begin position="367"/>
        <end position="407"/>
    </location>
</feature>
<evidence type="ECO:0000313" key="4">
    <source>
        <dbReference type="EMBL" id="MFC4700949.1"/>
    </source>
</evidence>
<gene>
    <name evidence="4" type="ORF">ACFO4O_12320</name>
</gene>
<dbReference type="RefSeq" id="WP_382408955.1">
    <property type="nucleotide sequence ID" value="NZ_JBHSGU010000005.1"/>
</dbReference>
<comment type="caution">
    <text evidence="4">The sequence shown here is derived from an EMBL/GenBank/DDBJ whole genome shotgun (WGS) entry which is preliminary data.</text>
</comment>